<protein>
    <submittedName>
        <fullName evidence="1">Uncharacterized protein</fullName>
    </submittedName>
</protein>
<accession>A0ACC0UT20</accession>
<comment type="caution">
    <text evidence="1">The sequence shown here is derived from an EMBL/GenBank/DDBJ whole genome shotgun (WGS) entry which is preliminary data.</text>
</comment>
<proteinExistence type="predicted"/>
<reference evidence="1" key="1">
    <citation type="submission" date="2022-10" db="EMBL/GenBank/DDBJ databases">
        <title>Complete Genome of Trichothecium roseum strain YXFP-22015, a Plant Pathogen Isolated from Citrus.</title>
        <authorList>
            <person name="Wang Y."/>
            <person name="Zhu L."/>
        </authorList>
    </citation>
    <scope>NUCLEOTIDE SEQUENCE</scope>
    <source>
        <strain evidence="1">YXFP-22015</strain>
    </source>
</reference>
<evidence type="ECO:0000313" key="1">
    <source>
        <dbReference type="EMBL" id="KAI9897251.1"/>
    </source>
</evidence>
<gene>
    <name evidence="1" type="ORF">N3K66_008273</name>
</gene>
<organism evidence="1 2">
    <name type="scientific">Trichothecium roseum</name>
    <dbReference type="NCBI Taxonomy" id="47278"/>
    <lineage>
        <taxon>Eukaryota</taxon>
        <taxon>Fungi</taxon>
        <taxon>Dikarya</taxon>
        <taxon>Ascomycota</taxon>
        <taxon>Pezizomycotina</taxon>
        <taxon>Sordariomycetes</taxon>
        <taxon>Hypocreomycetidae</taxon>
        <taxon>Hypocreales</taxon>
        <taxon>Hypocreales incertae sedis</taxon>
        <taxon>Trichothecium</taxon>
    </lineage>
</organism>
<dbReference type="Proteomes" id="UP001163324">
    <property type="component" value="Chromosome 8"/>
</dbReference>
<sequence length="239" mass="26038">MPTVLIVGAGPNIGEATAHKFFDAGYTVAYASRSGKLPSQFKHFTFDATKPTTVPDLFARVRKEAGIPSVVIYNAAAANYPPAEAPLDTPIADMTDYMQVNAVSPWAVAGEAIKGFTDLGPDGLGKQGGTFIFTGNMLNDSVAPYFVPNGMGKSATAHFIKNLALISYQDKPWKFYFGDQRLADGSPLYKGLSGPAHADTYFELAQDPKQRAWQYTFVKDKGYTKFDKVDTWDPATWVN</sequence>
<keyword evidence="2" id="KW-1185">Reference proteome</keyword>
<name>A0ACC0UT20_9HYPO</name>
<evidence type="ECO:0000313" key="2">
    <source>
        <dbReference type="Proteomes" id="UP001163324"/>
    </source>
</evidence>
<dbReference type="EMBL" id="CM047947">
    <property type="protein sequence ID" value="KAI9897251.1"/>
    <property type="molecule type" value="Genomic_DNA"/>
</dbReference>